<proteinExistence type="inferred from homology"/>
<feature type="compositionally biased region" description="Polar residues" evidence="6">
    <location>
        <begin position="367"/>
        <end position="376"/>
    </location>
</feature>
<accession>A0AAN6M756</accession>
<gene>
    <name evidence="9" type="ORF">GRF29_8g1276308</name>
</gene>
<comment type="caution">
    <text evidence="9">The sequence shown here is derived from an EMBL/GenBank/DDBJ whole genome shotgun (WGS) entry which is preliminary data.</text>
</comment>
<feature type="transmembrane region" description="Helical" evidence="7">
    <location>
        <begin position="116"/>
        <end position="138"/>
    </location>
</feature>
<feature type="region of interest" description="Disordered" evidence="6">
    <location>
        <begin position="345"/>
        <end position="417"/>
    </location>
</feature>
<dbReference type="Proteomes" id="UP001280581">
    <property type="component" value="Unassembled WGS sequence"/>
</dbReference>
<organism evidence="9 10">
    <name type="scientific">Pseudopithomyces chartarum</name>
    <dbReference type="NCBI Taxonomy" id="1892770"/>
    <lineage>
        <taxon>Eukaryota</taxon>
        <taxon>Fungi</taxon>
        <taxon>Dikarya</taxon>
        <taxon>Ascomycota</taxon>
        <taxon>Pezizomycotina</taxon>
        <taxon>Dothideomycetes</taxon>
        <taxon>Pleosporomycetidae</taxon>
        <taxon>Pleosporales</taxon>
        <taxon>Massarineae</taxon>
        <taxon>Didymosphaeriaceae</taxon>
        <taxon>Pseudopithomyces</taxon>
    </lineage>
</organism>
<evidence type="ECO:0000256" key="1">
    <source>
        <dbReference type="ARBA" id="ARBA00004141"/>
    </source>
</evidence>
<dbReference type="PANTHER" id="PTHR33048:SF167">
    <property type="entry name" value="INTEGRAL MEMBRANE PROTEIN"/>
    <property type="match status" value="1"/>
</dbReference>
<evidence type="ECO:0000313" key="9">
    <source>
        <dbReference type="EMBL" id="KAK3215834.1"/>
    </source>
</evidence>
<comment type="similarity">
    <text evidence="5">Belongs to the SAT4 family.</text>
</comment>
<keyword evidence="3 7" id="KW-1133">Transmembrane helix</keyword>
<evidence type="ECO:0000256" key="5">
    <source>
        <dbReference type="ARBA" id="ARBA00038359"/>
    </source>
</evidence>
<dbReference type="EMBL" id="WVTA01000002">
    <property type="protein sequence ID" value="KAK3215834.1"/>
    <property type="molecule type" value="Genomic_DNA"/>
</dbReference>
<feature type="transmembrane region" description="Helical" evidence="7">
    <location>
        <begin position="281"/>
        <end position="301"/>
    </location>
</feature>
<evidence type="ECO:0000313" key="10">
    <source>
        <dbReference type="Proteomes" id="UP001280581"/>
    </source>
</evidence>
<feature type="transmembrane region" description="Helical" evidence="7">
    <location>
        <begin position="241"/>
        <end position="261"/>
    </location>
</feature>
<dbReference type="GO" id="GO:0016020">
    <property type="term" value="C:membrane"/>
    <property type="evidence" value="ECO:0007669"/>
    <property type="project" value="UniProtKB-SubCell"/>
</dbReference>
<evidence type="ECO:0000256" key="2">
    <source>
        <dbReference type="ARBA" id="ARBA00022692"/>
    </source>
</evidence>
<dbReference type="AlphaFoldDB" id="A0AAN6M756"/>
<keyword evidence="4 7" id="KW-0472">Membrane</keyword>
<dbReference type="InterPro" id="IPR052337">
    <property type="entry name" value="SAT4-like"/>
</dbReference>
<feature type="transmembrane region" description="Helical" evidence="7">
    <location>
        <begin position="70"/>
        <end position="88"/>
    </location>
</feature>
<feature type="compositionally biased region" description="Polar residues" evidence="6">
    <location>
        <begin position="345"/>
        <end position="356"/>
    </location>
</feature>
<evidence type="ECO:0000256" key="3">
    <source>
        <dbReference type="ARBA" id="ARBA00022989"/>
    </source>
</evidence>
<dbReference type="InterPro" id="IPR049326">
    <property type="entry name" value="Rhodopsin_dom_fungi"/>
</dbReference>
<feature type="compositionally biased region" description="Basic and acidic residues" evidence="6">
    <location>
        <begin position="377"/>
        <end position="398"/>
    </location>
</feature>
<evidence type="ECO:0000259" key="8">
    <source>
        <dbReference type="Pfam" id="PF20684"/>
    </source>
</evidence>
<evidence type="ECO:0000256" key="7">
    <source>
        <dbReference type="SAM" id="Phobius"/>
    </source>
</evidence>
<protein>
    <recommendedName>
        <fullName evidence="8">Rhodopsin domain-containing protein</fullName>
    </recommendedName>
</protein>
<evidence type="ECO:0000256" key="6">
    <source>
        <dbReference type="SAM" id="MobiDB-lite"/>
    </source>
</evidence>
<keyword evidence="2 7" id="KW-0812">Transmembrane</keyword>
<feature type="transmembrane region" description="Helical" evidence="7">
    <location>
        <begin position="37"/>
        <end position="58"/>
    </location>
</feature>
<name>A0AAN6M756_9PLEO</name>
<keyword evidence="10" id="KW-1185">Reference proteome</keyword>
<sequence length="417" mass="45724">MPVAWAEATEKAMKRQNGNSMPTLSPEYIAYTNAPEILSITGTFFALAVIVVLLRCYVRLAMLKVFGRDDYVMVLAMLFASITFACFVNETQHGLGKHAIVLFMDAEMYEGFAKTLYIHSLMVMVGISCVKISIGFSLLRLSATHRQTRFLWGCITFIVAITIACAGTLIFQCFPVEAAWDSNLRPAPIGTGHANCFSGTTFRNLGLMNSIFNIITDVLFATLPIPLIWKLQINMRTKISLIIVLSLGWFACAAAIVKAVAQWNILQDPDWSVKDSFNVWNYIELTIGMIAASLPAIKPLFNWALNTARAISSGARTKGAGRPSAYAGANSLGYHNMGSNSHKSIPLRSFQSTTGDMENGSRDPYSVQVSTQNSTEHSGKADKDAWDIVNAKDSDESLRPFGYGPKDISVTTEVHVS</sequence>
<dbReference type="PANTHER" id="PTHR33048">
    <property type="entry name" value="PTH11-LIKE INTEGRAL MEMBRANE PROTEIN (AFU_ORTHOLOGUE AFUA_5G11245)"/>
    <property type="match status" value="1"/>
</dbReference>
<dbReference type="Pfam" id="PF20684">
    <property type="entry name" value="Fung_rhodopsin"/>
    <property type="match status" value="1"/>
</dbReference>
<evidence type="ECO:0000256" key="4">
    <source>
        <dbReference type="ARBA" id="ARBA00023136"/>
    </source>
</evidence>
<reference evidence="9 10" key="1">
    <citation type="submission" date="2021-02" db="EMBL/GenBank/DDBJ databases">
        <title>Genome assembly of Pseudopithomyces chartarum.</title>
        <authorList>
            <person name="Jauregui R."/>
            <person name="Singh J."/>
            <person name="Voisey C."/>
        </authorList>
    </citation>
    <scope>NUCLEOTIDE SEQUENCE [LARGE SCALE GENOMIC DNA]</scope>
    <source>
        <strain evidence="9 10">AGR01</strain>
    </source>
</reference>
<feature type="transmembrane region" description="Helical" evidence="7">
    <location>
        <begin position="211"/>
        <end position="229"/>
    </location>
</feature>
<comment type="subcellular location">
    <subcellularLocation>
        <location evidence="1">Membrane</location>
        <topology evidence="1">Multi-pass membrane protein</topology>
    </subcellularLocation>
</comment>
<feature type="transmembrane region" description="Helical" evidence="7">
    <location>
        <begin position="150"/>
        <end position="171"/>
    </location>
</feature>
<feature type="domain" description="Rhodopsin" evidence="8">
    <location>
        <begin position="54"/>
        <end position="302"/>
    </location>
</feature>